<evidence type="ECO:0000259" key="1">
    <source>
        <dbReference type="Pfam" id="PF09361"/>
    </source>
</evidence>
<reference evidence="3 4" key="1">
    <citation type="submission" date="2019-06" db="EMBL/GenBank/DDBJ databases">
        <authorList>
            <person name="Rodrigo-Torres L."/>
            <person name="Arahal R. D."/>
            <person name="Lucena T."/>
        </authorList>
    </citation>
    <scope>NUCLEOTIDE SEQUENCE [LARGE SCALE GENOMIC DNA]</scope>
    <source>
        <strain evidence="3 4">SW08-7</strain>
    </source>
</reference>
<evidence type="ECO:0000313" key="4">
    <source>
        <dbReference type="Proteomes" id="UP000401717"/>
    </source>
</evidence>
<dbReference type="Proteomes" id="UP000401717">
    <property type="component" value="Unassembled WGS sequence"/>
</dbReference>
<dbReference type="RefSeq" id="WP_144769344.1">
    <property type="nucleotide sequence ID" value="NZ_BPQI01000250.1"/>
</dbReference>
<accession>A0A564G9A5</accession>
<dbReference type="EMBL" id="CABFVH010000102">
    <property type="protein sequence ID" value="VUF16131.1"/>
    <property type="molecule type" value="Genomic_DNA"/>
</dbReference>
<organism evidence="3 4">
    <name type="scientific">Methylobacterium dankookense</name>
    <dbReference type="NCBI Taxonomy" id="560405"/>
    <lineage>
        <taxon>Bacteria</taxon>
        <taxon>Pseudomonadati</taxon>
        <taxon>Pseudomonadota</taxon>
        <taxon>Alphaproteobacteria</taxon>
        <taxon>Hyphomicrobiales</taxon>
        <taxon>Methylobacteriaceae</taxon>
        <taxon>Methylobacterium</taxon>
    </lineage>
</organism>
<keyword evidence="5" id="KW-1185">Reference proteome</keyword>
<gene>
    <name evidence="2" type="ORF">IFDJLNFL_5671</name>
    <name evidence="3" type="ORF">MTDSW087_05888</name>
</gene>
<evidence type="ECO:0000313" key="2">
    <source>
        <dbReference type="EMBL" id="GJD59740.1"/>
    </source>
</evidence>
<reference evidence="2" key="2">
    <citation type="journal article" date="2021" name="Front. Microbiol.">
        <title>Comprehensive Comparative Genomics and Phenotyping of Methylobacterium Species.</title>
        <authorList>
            <person name="Alessa O."/>
            <person name="Ogura Y."/>
            <person name="Fujitani Y."/>
            <person name="Takami H."/>
            <person name="Hayashi T."/>
            <person name="Sahin N."/>
            <person name="Tani A."/>
        </authorList>
    </citation>
    <scope>NUCLEOTIDE SEQUENCE</scope>
    <source>
        <strain evidence="2">DSM 22415</strain>
    </source>
</reference>
<dbReference type="Proteomes" id="UP001055303">
    <property type="component" value="Unassembled WGS sequence"/>
</dbReference>
<name>A0A564G9A5_9HYPH</name>
<dbReference type="InterPro" id="IPR018968">
    <property type="entry name" value="Phasin"/>
</dbReference>
<feature type="domain" description="Phasin" evidence="1">
    <location>
        <begin position="95"/>
        <end position="189"/>
    </location>
</feature>
<dbReference type="OrthoDB" id="8019734at2"/>
<proteinExistence type="predicted"/>
<dbReference type="EMBL" id="BPQI01000250">
    <property type="protein sequence ID" value="GJD59740.1"/>
    <property type="molecule type" value="Genomic_DNA"/>
</dbReference>
<dbReference type="Pfam" id="PF09361">
    <property type="entry name" value="Phasin_2"/>
    <property type="match status" value="1"/>
</dbReference>
<reference evidence="2" key="3">
    <citation type="submission" date="2021-08" db="EMBL/GenBank/DDBJ databases">
        <authorList>
            <person name="Tani A."/>
            <person name="Ola A."/>
            <person name="Ogura Y."/>
            <person name="Katsura K."/>
            <person name="Hayashi T."/>
        </authorList>
    </citation>
    <scope>NUCLEOTIDE SEQUENCE</scope>
    <source>
        <strain evidence="2">DSM 22415</strain>
    </source>
</reference>
<sequence>MTFNQNAAQNKHNNQSDKASDALKTNIDNSAEQGAQFADAAREGGNKIVDLNERAAENTKRIVQRGVETASNQAREAADRFSRTLGYTGEGSDRLARQSKQNMEAVVRCGTVLTQAFQDTSRIWLELSQKQWQRNLDGLNKLARATSVQEFSAIQSELVREGLQSMVQDGKAITETSARAIEEASKTFSGIAQQGSASAR</sequence>
<evidence type="ECO:0000313" key="5">
    <source>
        <dbReference type="Proteomes" id="UP001055303"/>
    </source>
</evidence>
<protein>
    <recommendedName>
        <fullName evidence="1">Phasin domain-containing protein</fullName>
    </recommendedName>
</protein>
<evidence type="ECO:0000313" key="3">
    <source>
        <dbReference type="EMBL" id="VUF16131.1"/>
    </source>
</evidence>
<dbReference type="AlphaFoldDB" id="A0A564G9A5"/>